<dbReference type="EMBL" id="PPCN01000002">
    <property type="protein sequence ID" value="POF32878.1"/>
    <property type="molecule type" value="Genomic_DNA"/>
</dbReference>
<keyword evidence="1" id="KW-0472">Membrane</keyword>
<evidence type="ECO:0000256" key="1">
    <source>
        <dbReference type="SAM" id="Phobius"/>
    </source>
</evidence>
<dbReference type="InterPro" id="IPR028087">
    <property type="entry name" value="Tad_N"/>
</dbReference>
<keyword evidence="4" id="KW-1185">Reference proteome</keyword>
<dbReference type="Proteomes" id="UP000236959">
    <property type="component" value="Unassembled WGS sequence"/>
</dbReference>
<dbReference type="SUPFAM" id="SSF53300">
    <property type="entry name" value="vWA-like"/>
    <property type="match status" value="1"/>
</dbReference>
<sequence length="471" mass="52038">MFNQKFNSCRGRVKRFFAEQDGAVLPLFGIMVILMVVIMGAAVDVSRTVNAREKLSYALDSAALSVAAELSTSLMDNEEIQTALTDSFRANLDGEGFLEEAIENLAFTVDTENGLVTVTSSATLDNYFVDFGGYMKKTIGPAFFAFGTSAQVTFSRFDVELALVVDVTGSMRYDMDTLRTASSSLVNILIPENLDEENSKVRISLVPYSQGVNLGDYADKVKGGPFGYSDGSVCVTERQDYDDGSEEYDVRFTDESYDYYDEASPPPKDTFYGGGSNSCSKDSEMIPLTSNRDALMDAIEDLDDNGGTAGQTGITWGWNSLSPNYGDVWPSDSVGESYDNEDVLKFAVIMTDGDNNRYYDFIETEWQCTRWKYGSCKKYEEVDVFKWEEKSEGQGYDNESSTASRGLCDGMKAAGIEIFGVYFGNNNNSAGARNMQYCASEGNYHQATSAEDLIDDFSNIARKIQQIYLSK</sequence>
<dbReference type="InterPro" id="IPR002035">
    <property type="entry name" value="VWF_A"/>
</dbReference>
<dbReference type="PROSITE" id="PS50234">
    <property type="entry name" value="VWFA"/>
    <property type="match status" value="1"/>
</dbReference>
<gene>
    <name evidence="3" type="ORF">CLV41_102283</name>
</gene>
<dbReference type="AlphaFoldDB" id="A0A2S3UYS3"/>
<evidence type="ECO:0000313" key="3">
    <source>
        <dbReference type="EMBL" id="POF32878.1"/>
    </source>
</evidence>
<keyword evidence="1" id="KW-0812">Transmembrane</keyword>
<evidence type="ECO:0000259" key="2">
    <source>
        <dbReference type="PROSITE" id="PS50234"/>
    </source>
</evidence>
<comment type="caution">
    <text evidence="3">The sequence shown here is derived from an EMBL/GenBank/DDBJ whole genome shotgun (WGS) entry which is preliminary data.</text>
</comment>
<evidence type="ECO:0000313" key="4">
    <source>
        <dbReference type="Proteomes" id="UP000236959"/>
    </source>
</evidence>
<accession>A0A2S3UYS3</accession>
<proteinExistence type="predicted"/>
<feature type="transmembrane region" description="Helical" evidence="1">
    <location>
        <begin position="21"/>
        <end position="43"/>
    </location>
</feature>
<protein>
    <submittedName>
        <fullName evidence="3">Flp pilus assembly protein TadG</fullName>
    </submittedName>
</protein>
<name>A0A2S3UYS3_9HYPH</name>
<feature type="domain" description="VWFA" evidence="2">
    <location>
        <begin position="160"/>
        <end position="464"/>
    </location>
</feature>
<dbReference type="Pfam" id="PF13400">
    <property type="entry name" value="Tad"/>
    <property type="match status" value="1"/>
</dbReference>
<reference evidence="3 4" key="1">
    <citation type="submission" date="2018-01" db="EMBL/GenBank/DDBJ databases">
        <title>Genomic Encyclopedia of Archaeal and Bacterial Type Strains, Phase II (KMG-II): from individual species to whole genera.</title>
        <authorList>
            <person name="Goeker M."/>
        </authorList>
    </citation>
    <scope>NUCLEOTIDE SEQUENCE [LARGE SCALE GENOMIC DNA]</scope>
    <source>
        <strain evidence="3 4">DSM 17023</strain>
    </source>
</reference>
<dbReference type="OrthoDB" id="7522752at2"/>
<keyword evidence="1" id="KW-1133">Transmembrane helix</keyword>
<dbReference type="InterPro" id="IPR036465">
    <property type="entry name" value="vWFA_dom_sf"/>
</dbReference>
<dbReference type="Gene3D" id="3.40.50.410">
    <property type="entry name" value="von Willebrand factor, type A domain"/>
    <property type="match status" value="1"/>
</dbReference>
<organism evidence="3 4">
    <name type="scientific">Roseibium marinum</name>
    <dbReference type="NCBI Taxonomy" id="281252"/>
    <lineage>
        <taxon>Bacteria</taxon>
        <taxon>Pseudomonadati</taxon>
        <taxon>Pseudomonadota</taxon>
        <taxon>Alphaproteobacteria</taxon>
        <taxon>Hyphomicrobiales</taxon>
        <taxon>Stappiaceae</taxon>
        <taxon>Roseibium</taxon>
    </lineage>
</organism>